<organism evidence="1 2">
    <name type="scientific">Bifidobacterium angulatum DSM 20098 = JCM 7096</name>
    <dbReference type="NCBI Taxonomy" id="518635"/>
    <lineage>
        <taxon>Bacteria</taxon>
        <taxon>Bacillati</taxon>
        <taxon>Actinomycetota</taxon>
        <taxon>Actinomycetes</taxon>
        <taxon>Bifidobacteriales</taxon>
        <taxon>Bifidobacteriaceae</taxon>
        <taxon>Bifidobacterium</taxon>
    </lineage>
</organism>
<sequence length="54" mass="5962">MTCGAWRADVAWAGCNQSRSGTSWTAWHGTGRTCPAARYRSADWRDRAGGTMIR</sequence>
<reference evidence="1" key="1">
    <citation type="submission" date="2009-04" db="EMBL/GenBank/DDBJ databases">
        <authorList>
            <person name="Weinstock G."/>
            <person name="Sodergren E."/>
            <person name="Clifton S."/>
            <person name="Fulton L."/>
            <person name="Fulton B."/>
            <person name="Courtney L."/>
            <person name="Fronick C."/>
            <person name="Harrison M."/>
            <person name="Strong C."/>
            <person name="Farmer C."/>
            <person name="Delahaunty K."/>
            <person name="Markovic C."/>
            <person name="Hall O."/>
            <person name="Minx P."/>
            <person name="Tomlinson C."/>
            <person name="Mitreva M."/>
            <person name="Nelson J."/>
            <person name="Hou S."/>
            <person name="Wollam A."/>
            <person name="Pepin K.H."/>
            <person name="Johnson M."/>
            <person name="Bhonagiri V."/>
            <person name="Nash W.E."/>
            <person name="Warren W."/>
            <person name="Chinwalla A."/>
            <person name="Mardis E.R."/>
            <person name="Wilson R.K."/>
        </authorList>
    </citation>
    <scope>NUCLEOTIDE SEQUENCE [LARGE SCALE GENOMIC DNA]</scope>
    <source>
        <strain evidence="1">DSM 20098</strain>
    </source>
</reference>
<comment type="caution">
    <text evidence="1">The sequence shown here is derived from an EMBL/GenBank/DDBJ whole genome shotgun (WGS) entry which is preliminary data.</text>
</comment>
<dbReference type="HOGENOM" id="CLU_3040829_0_0_11"/>
<dbReference type="Proteomes" id="UP000006408">
    <property type="component" value="Unassembled WGS sequence"/>
</dbReference>
<keyword evidence="2" id="KW-1185">Reference proteome</keyword>
<evidence type="ECO:0000313" key="2">
    <source>
        <dbReference type="Proteomes" id="UP000006408"/>
    </source>
</evidence>
<dbReference type="PATRIC" id="fig|518635.7.peg.59"/>
<evidence type="ECO:0000313" key="1">
    <source>
        <dbReference type="EMBL" id="EEP21947.1"/>
    </source>
</evidence>
<gene>
    <name evidence="1" type="ORF">BIFANG_02065</name>
</gene>
<name>C4FCN9_9BIFI</name>
<dbReference type="AlphaFoldDB" id="C4FCN9"/>
<accession>C4FCN9</accession>
<dbReference type="EMBL" id="ABYS02000001">
    <property type="protein sequence ID" value="EEP21947.1"/>
    <property type="molecule type" value="Genomic_DNA"/>
</dbReference>
<proteinExistence type="predicted"/>
<protein>
    <submittedName>
        <fullName evidence="1">Uncharacterized protein</fullName>
    </submittedName>
</protein>